<protein>
    <submittedName>
        <fullName evidence="12">Ornithine decarboxylase isoform X1</fullName>
    </submittedName>
</protein>
<keyword evidence="4" id="KW-0620">Polyamine biosynthesis</keyword>
<dbReference type="GO" id="GO:0004586">
    <property type="term" value="F:ornithine decarboxylase activity"/>
    <property type="evidence" value="ECO:0000318"/>
    <property type="project" value="GO_Central"/>
</dbReference>
<evidence type="ECO:0000259" key="10">
    <source>
        <dbReference type="Pfam" id="PF02784"/>
    </source>
</evidence>
<keyword evidence="3 7" id="KW-0663">Pyridoxal phosphate</keyword>
<dbReference type="Gene3D" id="3.20.20.10">
    <property type="entry name" value="Alanine racemase"/>
    <property type="match status" value="1"/>
</dbReference>
<name>A0A1L8HFR2_XENLA</name>
<feature type="active site" description="Proton donor" evidence="7">
    <location>
        <position position="386"/>
    </location>
</feature>
<evidence type="ECO:0000256" key="4">
    <source>
        <dbReference type="ARBA" id="ARBA00023115"/>
    </source>
</evidence>
<dbReference type="FunFam" id="3.20.20.10:FF:000006">
    <property type="entry name" value="Ornithine decarboxylase 1"/>
    <property type="match status" value="1"/>
</dbReference>
<gene>
    <name evidence="12" type="primary">LOC108707513</name>
</gene>
<dbReference type="GeneID" id="108707513"/>
<dbReference type="InterPro" id="IPR022643">
    <property type="entry name" value="De-COase2_C"/>
</dbReference>
<dbReference type="CDD" id="cd00622">
    <property type="entry name" value="PLPDE_III_ODC"/>
    <property type="match status" value="1"/>
</dbReference>
<dbReference type="OrthoDB" id="9882005at2759"/>
<dbReference type="STRING" id="8355.A0A1L8HFR2"/>
<evidence type="ECO:0000256" key="6">
    <source>
        <dbReference type="ARBA" id="ARBA00037173"/>
    </source>
</evidence>
<dbReference type="PaxDb" id="8355-A0A1L8HFR2"/>
<dbReference type="Gene3D" id="2.40.37.10">
    <property type="entry name" value="Lyase, Ornithine Decarboxylase, Chain A, domain 1"/>
    <property type="match status" value="1"/>
</dbReference>
<dbReference type="PRINTS" id="PR01182">
    <property type="entry name" value="ORNDCRBXLASE"/>
</dbReference>
<dbReference type="InterPro" id="IPR009006">
    <property type="entry name" value="Ala_racemase/Decarboxylase_C"/>
</dbReference>
<dbReference type="InterPro" id="IPR029066">
    <property type="entry name" value="PLP-binding_barrel"/>
</dbReference>
<feature type="domain" description="Orn/DAP/Arg decarboxylase 2 C-terminal" evidence="9">
    <location>
        <begin position="69"/>
        <end position="413"/>
    </location>
</feature>
<keyword evidence="11" id="KW-1185">Reference proteome</keyword>
<feature type="domain" description="Orn/DAP/Arg decarboxylase 2 N-terminal" evidence="10">
    <location>
        <begin position="74"/>
        <end position="309"/>
    </location>
</feature>
<evidence type="ECO:0000313" key="12">
    <source>
        <dbReference type="RefSeq" id="XP_041438119.1"/>
    </source>
</evidence>
<dbReference type="InterPro" id="IPR022644">
    <property type="entry name" value="De-COase2_N"/>
</dbReference>
<evidence type="ECO:0000256" key="2">
    <source>
        <dbReference type="ARBA" id="ARBA00008872"/>
    </source>
</evidence>
<dbReference type="KEGG" id="xla:108707513"/>
<dbReference type="PANTHER" id="PTHR11482:SF65">
    <property type="entry name" value="ORNITHINE DECARBOXYLASE-LIKE"/>
    <property type="match status" value="1"/>
</dbReference>
<dbReference type="InterPro" id="IPR002433">
    <property type="entry name" value="Orn_de-COase"/>
</dbReference>
<organism evidence="11 12">
    <name type="scientific">Xenopus laevis</name>
    <name type="common">African clawed frog</name>
    <dbReference type="NCBI Taxonomy" id="8355"/>
    <lineage>
        <taxon>Eukaryota</taxon>
        <taxon>Metazoa</taxon>
        <taxon>Chordata</taxon>
        <taxon>Craniata</taxon>
        <taxon>Vertebrata</taxon>
        <taxon>Euteleostomi</taxon>
        <taxon>Amphibia</taxon>
        <taxon>Batrachia</taxon>
        <taxon>Anura</taxon>
        <taxon>Pipoidea</taxon>
        <taxon>Pipidae</taxon>
        <taxon>Xenopodinae</taxon>
        <taxon>Xenopus</taxon>
        <taxon>Xenopus</taxon>
    </lineage>
</organism>
<accession>A0A1L8HFR2</accession>
<dbReference type="Pfam" id="PF00278">
    <property type="entry name" value="Orn_DAP_Arg_deC"/>
    <property type="match status" value="1"/>
</dbReference>
<dbReference type="GO" id="GO:0033387">
    <property type="term" value="P:putrescine biosynthetic process from arginine, via ornithine"/>
    <property type="evidence" value="ECO:0000318"/>
    <property type="project" value="GO_Central"/>
</dbReference>
<comment type="similarity">
    <text evidence="2 8">Belongs to the Orn/Lys/Arg decarboxylase class-II family.</text>
</comment>
<dbReference type="PROSITE" id="PS00878">
    <property type="entry name" value="ODR_DC_2_1"/>
    <property type="match status" value="1"/>
</dbReference>
<feature type="modified residue" description="N6-(pyridoxal phosphate)lysine" evidence="7">
    <location>
        <position position="98"/>
    </location>
</feature>
<dbReference type="SUPFAM" id="SSF51419">
    <property type="entry name" value="PLP-binding barrel"/>
    <property type="match status" value="1"/>
</dbReference>
<dbReference type="Proteomes" id="UP000186698">
    <property type="component" value="Chromosome 2L"/>
</dbReference>
<keyword evidence="5" id="KW-0456">Lyase</keyword>
<evidence type="ECO:0000256" key="5">
    <source>
        <dbReference type="ARBA" id="ARBA00023239"/>
    </source>
</evidence>
<dbReference type="GO" id="GO:0005737">
    <property type="term" value="C:cytoplasm"/>
    <property type="evidence" value="ECO:0000318"/>
    <property type="project" value="GO_Central"/>
</dbReference>
<evidence type="ECO:0000256" key="7">
    <source>
        <dbReference type="PIRSR" id="PIRSR600183-50"/>
    </source>
</evidence>
<dbReference type="SUPFAM" id="SSF50621">
    <property type="entry name" value="Alanine racemase C-terminal domain-like"/>
    <property type="match status" value="1"/>
</dbReference>
<comment type="cofactor">
    <cofactor evidence="1 7">
        <name>pyridoxal 5'-phosphate</name>
        <dbReference type="ChEBI" id="CHEBI:597326"/>
    </cofactor>
</comment>
<dbReference type="OMA" id="VMQYGVQ"/>
<reference evidence="12" key="1">
    <citation type="submission" date="2025-08" db="UniProtKB">
        <authorList>
            <consortium name="RefSeq"/>
        </authorList>
    </citation>
    <scope>IDENTIFICATION</scope>
    <source>
        <strain evidence="12">J_2021</strain>
        <tissue evidence="12">Erythrocytes</tissue>
    </source>
</reference>
<sequence>MQTFFIWKSYDHLLVDERIGEIPDKRNRLGPVTLLNRINLTLLDTGTSAQQYLKQKISNNIAQGNHDAFYVADLGDIIEKHWRFLKELPQVKPFYAVKCNGIREVVQTLAALGTGFDCASMGEIDMVLKMGIPAADIIYANPCRQVSHIKYAAEHGVCRMTFDCEAELFKIAASHPKAEMILRIATDDKDSWCALSSKYGAHLEECEDLLKKAKNLNIQVIGVSFHTGSGCTNTHPFCKAIEDARKVFDIGQKLGYQMRLLDIGGGFPGESEFQPTFEEFAAVIRQSLNQYFPNDQDVEIISEPGRYYVESAFTVALNIITKKEMYDKGAEGERRRKFSYILNDGIYGTFLEFCLLKEKRKLKPILYKEFATEQKLFPSILWGPTCSNLDEIVNEVYLPELETADWIIFQNMGAYSLCMSTSFNQFPQPTVYFVLSKGHV</sequence>
<evidence type="ECO:0000313" key="11">
    <source>
        <dbReference type="Proteomes" id="UP000186698"/>
    </source>
</evidence>
<comment type="function">
    <text evidence="6">Catalyzes the first and rate-limiting step of polyamine biosynthesis that converts ornithine into putrescine, which is the precursor for the polyamines, spermidine and spermine. Polyamines are essential for cell proliferation and are implicated in cellular processes, ranging from DNA replication to apoptosis.</text>
</comment>
<evidence type="ECO:0000256" key="3">
    <source>
        <dbReference type="ARBA" id="ARBA00022898"/>
    </source>
</evidence>
<dbReference type="PRINTS" id="PR01179">
    <property type="entry name" value="ODADCRBXLASE"/>
</dbReference>
<dbReference type="PANTHER" id="PTHR11482">
    <property type="entry name" value="ARGININE/DIAMINOPIMELATE/ORNITHINE DECARBOXYLASE"/>
    <property type="match status" value="1"/>
</dbReference>
<evidence type="ECO:0000256" key="1">
    <source>
        <dbReference type="ARBA" id="ARBA00001933"/>
    </source>
</evidence>
<dbReference type="InterPro" id="IPR000183">
    <property type="entry name" value="Orn/DAP/Arg_de-COase"/>
</dbReference>
<dbReference type="InterPro" id="IPR022653">
    <property type="entry name" value="De-COase2_pyr-phos_BS"/>
</dbReference>
<dbReference type="RefSeq" id="XP_041438119.1">
    <property type="nucleotide sequence ID" value="XM_041582185.1"/>
</dbReference>
<dbReference type="AlphaFoldDB" id="A0A1L8HFR2"/>
<evidence type="ECO:0000256" key="8">
    <source>
        <dbReference type="RuleBase" id="RU003737"/>
    </source>
</evidence>
<dbReference type="Pfam" id="PF02784">
    <property type="entry name" value="Orn_Arg_deC_N"/>
    <property type="match status" value="1"/>
</dbReference>
<evidence type="ECO:0000259" key="9">
    <source>
        <dbReference type="Pfam" id="PF00278"/>
    </source>
</evidence>
<proteinExistence type="inferred from homology"/>